<reference evidence="3" key="1">
    <citation type="submission" date="2021-02" db="EMBL/GenBank/DDBJ databases">
        <authorList>
            <person name="Nowell W R."/>
        </authorList>
    </citation>
    <scope>NUCLEOTIDE SEQUENCE</scope>
</reference>
<feature type="non-terminal residue" evidence="3">
    <location>
        <position position="1"/>
    </location>
</feature>
<dbReference type="AlphaFoldDB" id="A0A813Z5D6"/>
<dbReference type="Proteomes" id="UP000663828">
    <property type="component" value="Unassembled WGS sequence"/>
</dbReference>
<dbReference type="PROSITE" id="PS50966">
    <property type="entry name" value="ZF_SWIM"/>
    <property type="match status" value="1"/>
</dbReference>
<accession>A0A813Z5D6</accession>
<sequence>LAFFYGYEILLQAINLLRHTKRLNIFHTNDDHLRRLYQFQANKNQIPVYTLTSSNFCTCKFYKEHILSKQDYFACPHNIAMKLYEQIGKSNQEIDIETFDVTHEYLIDKMAKLIEQSSEME</sequence>
<evidence type="ECO:0000256" key="1">
    <source>
        <dbReference type="PROSITE-ProRule" id="PRU00325"/>
    </source>
</evidence>
<dbReference type="GO" id="GO:0008270">
    <property type="term" value="F:zinc ion binding"/>
    <property type="evidence" value="ECO:0007669"/>
    <property type="project" value="UniProtKB-KW"/>
</dbReference>
<gene>
    <name evidence="3" type="ORF">XAT740_LOCUS7692</name>
</gene>
<evidence type="ECO:0000313" key="4">
    <source>
        <dbReference type="Proteomes" id="UP000663828"/>
    </source>
</evidence>
<evidence type="ECO:0000313" key="3">
    <source>
        <dbReference type="EMBL" id="CAF0894544.1"/>
    </source>
</evidence>
<name>A0A813Z5D6_ADIRI</name>
<keyword evidence="1" id="KW-0863">Zinc-finger</keyword>
<dbReference type="EMBL" id="CAJNOR010000373">
    <property type="protein sequence ID" value="CAF0894544.1"/>
    <property type="molecule type" value="Genomic_DNA"/>
</dbReference>
<comment type="caution">
    <text evidence="3">The sequence shown here is derived from an EMBL/GenBank/DDBJ whole genome shotgun (WGS) entry which is preliminary data.</text>
</comment>
<keyword evidence="1" id="KW-0479">Metal-binding</keyword>
<evidence type="ECO:0000259" key="2">
    <source>
        <dbReference type="PROSITE" id="PS50966"/>
    </source>
</evidence>
<keyword evidence="1" id="KW-0862">Zinc</keyword>
<feature type="domain" description="SWIM-type" evidence="2">
    <location>
        <begin position="49"/>
        <end position="86"/>
    </location>
</feature>
<organism evidence="3 4">
    <name type="scientific">Adineta ricciae</name>
    <name type="common">Rotifer</name>
    <dbReference type="NCBI Taxonomy" id="249248"/>
    <lineage>
        <taxon>Eukaryota</taxon>
        <taxon>Metazoa</taxon>
        <taxon>Spiralia</taxon>
        <taxon>Gnathifera</taxon>
        <taxon>Rotifera</taxon>
        <taxon>Eurotatoria</taxon>
        <taxon>Bdelloidea</taxon>
        <taxon>Adinetida</taxon>
        <taxon>Adinetidae</taxon>
        <taxon>Adineta</taxon>
    </lineage>
</organism>
<dbReference type="InterPro" id="IPR007527">
    <property type="entry name" value="Znf_SWIM"/>
</dbReference>
<keyword evidence="4" id="KW-1185">Reference proteome</keyword>
<protein>
    <recommendedName>
        <fullName evidence="2">SWIM-type domain-containing protein</fullName>
    </recommendedName>
</protein>
<proteinExistence type="predicted"/>